<reference evidence="2 3" key="1">
    <citation type="submission" date="2023-01" db="EMBL/GenBank/DDBJ databases">
        <title>Cultivation and genomic characterization of new, ubiquitous marine nitrite-oxidizing bacteria from the Nitrospirales.</title>
        <authorList>
            <person name="Mueller A.J."/>
            <person name="Daebeler A."/>
            <person name="Herbold C.W."/>
            <person name="Kirkegaard R.H."/>
            <person name="Daims H."/>
        </authorList>
    </citation>
    <scope>NUCLEOTIDE SEQUENCE [LARGE SCALE GENOMIC DNA]</scope>
    <source>
        <strain evidence="2 3">DK</strain>
    </source>
</reference>
<proteinExistence type="predicted"/>
<evidence type="ECO:0000256" key="1">
    <source>
        <dbReference type="SAM" id="MobiDB-lite"/>
    </source>
</evidence>
<organism evidence="2 3">
    <name type="scientific">Candidatus Nitrospira neomarina</name>
    <dbReference type="NCBI Taxonomy" id="3020899"/>
    <lineage>
        <taxon>Bacteria</taxon>
        <taxon>Pseudomonadati</taxon>
        <taxon>Nitrospirota</taxon>
        <taxon>Nitrospiria</taxon>
        <taxon>Nitrospirales</taxon>
        <taxon>Nitrospiraceae</taxon>
        <taxon>Nitrospira</taxon>
    </lineage>
</organism>
<feature type="region of interest" description="Disordered" evidence="1">
    <location>
        <begin position="77"/>
        <end position="101"/>
    </location>
</feature>
<dbReference type="EMBL" id="CP116968">
    <property type="protein sequence ID" value="WNM62692.1"/>
    <property type="molecule type" value="Genomic_DNA"/>
</dbReference>
<gene>
    <name evidence="2" type="ORF">PQG83_02795</name>
</gene>
<evidence type="ECO:0000313" key="2">
    <source>
        <dbReference type="EMBL" id="WNM62692.1"/>
    </source>
</evidence>
<evidence type="ECO:0000313" key="3">
    <source>
        <dbReference type="Proteomes" id="UP001302494"/>
    </source>
</evidence>
<dbReference type="RefSeq" id="WP_312746565.1">
    <property type="nucleotide sequence ID" value="NZ_CP116968.1"/>
</dbReference>
<dbReference type="Proteomes" id="UP001302494">
    <property type="component" value="Chromosome"/>
</dbReference>
<dbReference type="KEGG" id="nneo:PQG83_02795"/>
<protein>
    <submittedName>
        <fullName evidence="2">Uncharacterized protein</fullName>
    </submittedName>
</protein>
<dbReference type="AlphaFoldDB" id="A0AA96GJW2"/>
<name>A0AA96GJW2_9BACT</name>
<sequence>MPQTTKKPTRDAHTIERDIAHMMNQSSCDRCGGLLIKGHCLDVANPGGELWITTKHCIQCGNVIDPVILKNQKEVLDPPSPAERVPRPRPTFGVAFQRRNR</sequence>
<accession>A0AA96GJW2</accession>
<keyword evidence="3" id="KW-1185">Reference proteome</keyword>